<comment type="caution">
    <text evidence="2">The sequence shown here is derived from an EMBL/GenBank/DDBJ whole genome shotgun (WGS) entry which is preliminary data.</text>
</comment>
<accession>A0A4Y2D718</accession>
<dbReference type="AlphaFoldDB" id="A0A4Y2D718"/>
<keyword evidence="3" id="KW-1185">Reference proteome</keyword>
<evidence type="ECO:0000313" key="3">
    <source>
        <dbReference type="Proteomes" id="UP000499080"/>
    </source>
</evidence>
<protein>
    <submittedName>
        <fullName evidence="2">Uncharacterized protein</fullName>
    </submittedName>
</protein>
<proteinExistence type="predicted"/>
<reference evidence="2 3" key="1">
    <citation type="journal article" date="2019" name="Sci. Rep.">
        <title>Orb-weaving spider Araneus ventricosus genome elucidates the spidroin gene catalogue.</title>
        <authorList>
            <person name="Kono N."/>
            <person name="Nakamura H."/>
            <person name="Ohtoshi R."/>
            <person name="Moran D.A.P."/>
            <person name="Shinohara A."/>
            <person name="Yoshida Y."/>
            <person name="Fujiwara M."/>
            <person name="Mori M."/>
            <person name="Tomita M."/>
            <person name="Arakawa K."/>
        </authorList>
    </citation>
    <scope>NUCLEOTIDE SEQUENCE [LARGE SCALE GENOMIC DNA]</scope>
</reference>
<dbReference type="EMBL" id="BGPR01000314">
    <property type="protein sequence ID" value="GBM12471.1"/>
    <property type="molecule type" value="Genomic_DNA"/>
</dbReference>
<feature type="region of interest" description="Disordered" evidence="1">
    <location>
        <begin position="27"/>
        <end position="51"/>
    </location>
</feature>
<name>A0A4Y2D718_ARAVE</name>
<organism evidence="2 3">
    <name type="scientific">Araneus ventricosus</name>
    <name type="common">Orbweaver spider</name>
    <name type="synonym">Epeira ventricosa</name>
    <dbReference type="NCBI Taxonomy" id="182803"/>
    <lineage>
        <taxon>Eukaryota</taxon>
        <taxon>Metazoa</taxon>
        <taxon>Ecdysozoa</taxon>
        <taxon>Arthropoda</taxon>
        <taxon>Chelicerata</taxon>
        <taxon>Arachnida</taxon>
        <taxon>Araneae</taxon>
        <taxon>Araneomorphae</taxon>
        <taxon>Entelegynae</taxon>
        <taxon>Araneoidea</taxon>
        <taxon>Araneidae</taxon>
        <taxon>Araneus</taxon>
    </lineage>
</organism>
<dbReference type="Proteomes" id="UP000499080">
    <property type="component" value="Unassembled WGS sequence"/>
</dbReference>
<evidence type="ECO:0000313" key="2">
    <source>
        <dbReference type="EMBL" id="GBM12471.1"/>
    </source>
</evidence>
<gene>
    <name evidence="2" type="ORF">AVEN_55304_1</name>
</gene>
<sequence length="70" mass="8346">MEWFLYQNSLNLNSSIEEFDGWESSKIERDSQHNPVKYTTRPGRFSMKKRSSSKYTSLETKKLKRNVAVR</sequence>
<evidence type="ECO:0000256" key="1">
    <source>
        <dbReference type="SAM" id="MobiDB-lite"/>
    </source>
</evidence>